<comment type="caution">
    <text evidence="2">The sequence shown here is derived from an EMBL/GenBank/DDBJ whole genome shotgun (WGS) entry which is preliminary data.</text>
</comment>
<organism evidence="2 3">
    <name type="scientific">Parelaphostrongylus tenuis</name>
    <name type="common">Meningeal worm</name>
    <dbReference type="NCBI Taxonomy" id="148309"/>
    <lineage>
        <taxon>Eukaryota</taxon>
        <taxon>Metazoa</taxon>
        <taxon>Ecdysozoa</taxon>
        <taxon>Nematoda</taxon>
        <taxon>Chromadorea</taxon>
        <taxon>Rhabditida</taxon>
        <taxon>Rhabditina</taxon>
        <taxon>Rhabditomorpha</taxon>
        <taxon>Strongyloidea</taxon>
        <taxon>Metastrongylidae</taxon>
        <taxon>Parelaphostrongylus</taxon>
    </lineage>
</organism>
<dbReference type="EMBL" id="JAHQIW010006228">
    <property type="protein sequence ID" value="KAJ1368564.1"/>
    <property type="molecule type" value="Genomic_DNA"/>
</dbReference>
<keyword evidence="3" id="KW-1185">Reference proteome</keyword>
<reference evidence="2" key="1">
    <citation type="submission" date="2021-06" db="EMBL/GenBank/DDBJ databases">
        <title>Parelaphostrongylus tenuis whole genome reference sequence.</title>
        <authorList>
            <person name="Garwood T.J."/>
            <person name="Larsen P.A."/>
            <person name="Fountain-Jones N.M."/>
            <person name="Garbe J.R."/>
            <person name="Macchietto M.G."/>
            <person name="Kania S.A."/>
            <person name="Gerhold R.W."/>
            <person name="Richards J.E."/>
            <person name="Wolf T.M."/>
        </authorList>
    </citation>
    <scope>NUCLEOTIDE SEQUENCE</scope>
    <source>
        <strain evidence="2">MNPRO001-30</strain>
        <tissue evidence="2">Meninges</tissue>
    </source>
</reference>
<dbReference type="AlphaFoldDB" id="A0AAD5R3Q3"/>
<feature type="region of interest" description="Disordered" evidence="1">
    <location>
        <begin position="113"/>
        <end position="139"/>
    </location>
</feature>
<accession>A0AAD5R3Q3</accession>
<sequence length="182" mass="20195">MACVMGRCKCKPEFFNENGIRKPFEGVMPFPLQFLHFVEMIEKTFEIEKGERSIPISYAKHKLGTLLSERLVDRNGINKSVSSSMMTLPQTPSGPTISLPRVVGPPIRRLKLQNKSKSDTSVGSNKTDTEIGACPPGNEPTRDGLGRLIMCNGLEPNCPPRSYCYITSGGFATEEYNCCKSW</sequence>
<proteinExistence type="predicted"/>
<protein>
    <submittedName>
        <fullName evidence="2">Uncharacterized protein</fullName>
    </submittedName>
</protein>
<evidence type="ECO:0000313" key="2">
    <source>
        <dbReference type="EMBL" id="KAJ1368564.1"/>
    </source>
</evidence>
<feature type="compositionally biased region" description="Polar residues" evidence="1">
    <location>
        <begin position="115"/>
        <end position="126"/>
    </location>
</feature>
<gene>
    <name evidence="2" type="ORF">KIN20_029720</name>
</gene>
<name>A0AAD5R3Q3_PARTN</name>
<evidence type="ECO:0000256" key="1">
    <source>
        <dbReference type="SAM" id="MobiDB-lite"/>
    </source>
</evidence>
<evidence type="ECO:0000313" key="3">
    <source>
        <dbReference type="Proteomes" id="UP001196413"/>
    </source>
</evidence>
<dbReference type="Proteomes" id="UP001196413">
    <property type="component" value="Unassembled WGS sequence"/>
</dbReference>